<evidence type="ECO:0000259" key="3">
    <source>
        <dbReference type="Pfam" id="PF21074"/>
    </source>
</evidence>
<gene>
    <name evidence="7" type="ORF">GCU85_05075</name>
</gene>
<dbReference type="Pfam" id="PF21077">
    <property type="entry name" value="GDH_ACT3"/>
    <property type="match status" value="1"/>
</dbReference>
<dbReference type="Pfam" id="PF21078">
    <property type="entry name" value="GDH_HM3"/>
    <property type="match status" value="1"/>
</dbReference>
<sequence>MVYHLQNEIIKLAKSKLTTTQFNLAKPFLENYYALTGREDMESFSGDTLFSTAYAHFQLLTTFDGKSDQVSVYNPSKKTHGFGDDCSVLDVVAKDRRFLVDSIQMAFVRLNLSIQFFTHPIYSATFDSKGKIKALDCAEESHEGNISVIHVEFERLPKAKLSLIKAEIEKVLANITAATEDWQAMSTRVDEVVKAIQRSRNLPQTAETIIETTKFLEWLNAGHFTFLGYRQYTLKNHEMYTVADSGLGVLRDDGKGELSQSFSKLPAKLKERALAPELMLFSKSNNLSTIHRPAYMDFIGIKQFDDEGSVTGEHRFLGLLTEEAYRYAPHDIPLLAHKVDNILASTHLPTNSHAAKSILNIISQLPRDELFQASNEQVLKMALGIFHLRERAALRFFSRIDTFETYVACFVYLPRERFNTRLRRRIQQYLVEKMNGSASEFSVHFGEMLHVRLQILVRTQPGKIAKFDEKAIEADLTAMMLNWSDQVQQLLQTQRGQSEGNLLFKQFEKITPVAYQESVIPTIAAQDLQSLSELDDHQPIKVNLYREVDDSDNTMRLKLYGRGEKANLSDIMPILENFGFIVNSATPYQFSAEGESAFWLVDFLLFLPVASRVDLATLRPHFVEAFTNTWYGTDDSDGFDQLVVSYGLPARDVALLRAVSKYAIQAKAPFSHGYMQQALNNNADIAVLLAALFHARMGLTVKARDKKVSAILADIDTRLATVESLDEDRIIRWYINIINAMLRTNFYQADANGQPKEYISFKLESAKIPDLPLPRPLYEIFVYSTRVEAIHLRGGKVARGGLRWSDRFEDFRTEVLGLVKAQIVKNAVIVPVGSKGGFIVKKPDNSSREAYVEEGIRCYKTFMCGLLDITDNIVAGKVVPPKDVYRHDEDDPYLVVAADKGTATFSDIANGVAASYGFWLGDAFASGGSVGYDHKAMGITARGAWESVKRHFRHLGKDTQKETFTVVGIGDMSGDVFGNGMLLSDKIQLLAAFNHLHIFIDPTPDAKKSFAERQRLFELPRSSWADYNQKLISAGGGIFSRSDKSITITPQMQKAFDIKESALPPNQLINRLLKAPVDLLWNGGIGTYVKAASETHAQVGDKANDVLRINGEELRCKVIGEGGNLGFTQLGRVEFAKNGGFVLTDAIDNSAGVTCSDHEVNIKILLNQAVEAGDLTVAARNQLLEKMTDEVAQLVLRQNYQQPQAISIGVSNKSLFLDHTRILKHLEKTGRLDRALEFLPDDAEIERRLASGEGLYGPELAVLLAYSKIQLFDELLDSDLPDAKFFQADLSRYFPTPLRKKYAKLMQTHPLRREIIATFLTNSILNHMGSVFIQRTKEESGQSAKQIVLAYCAARNIFGARELWDSIDALDNVVSADLQNDLHLRVRKALELGSNWLLINRRDAIDIEKLEKSFEDFDKIAVQLAKILPKSTAKIAEDEVKSLVKQGVPKALAVKMAYLLFSVSVLDIIDLATKTNMPVNHVASVFFGLAETLHIYWLRQSVAGLYNNDYWRRRACNSLMQNIVNNWVSITEHAVKLDKNADKAVIKWQENTENVHASYQAILTEISKSEADVARLSVAVGELSALARG</sequence>
<organism evidence="7 8">
    <name type="scientific">Ostreibacterium oceani</name>
    <dbReference type="NCBI Taxonomy" id="2654998"/>
    <lineage>
        <taxon>Bacteria</taxon>
        <taxon>Pseudomonadati</taxon>
        <taxon>Pseudomonadota</taxon>
        <taxon>Gammaproteobacteria</taxon>
        <taxon>Cardiobacteriales</taxon>
        <taxon>Ostreibacteriaceae</taxon>
        <taxon>Ostreibacterium</taxon>
    </lineage>
</organism>
<dbReference type="InterPro" id="IPR049062">
    <property type="entry name" value="NAD_Glu_DH_ACT2"/>
</dbReference>
<reference evidence="7 8" key="1">
    <citation type="submission" date="2019-10" db="EMBL/GenBank/DDBJ databases">
        <title>Cardiobacteriales fam. a chemoheterotrophic member of the order Cardiobacteriales, and proposal of Cardiobacteriales fam. nov.</title>
        <authorList>
            <person name="Wang C."/>
        </authorList>
    </citation>
    <scope>NUCLEOTIDE SEQUENCE [LARGE SCALE GENOMIC DNA]</scope>
    <source>
        <strain evidence="7 8">ML27</strain>
    </source>
</reference>
<dbReference type="Proteomes" id="UP000471298">
    <property type="component" value="Unassembled WGS sequence"/>
</dbReference>
<dbReference type="Pfam" id="PF05088">
    <property type="entry name" value="Bac_GDH_CD"/>
    <property type="match status" value="1"/>
</dbReference>
<dbReference type="PIRSF" id="PIRSF036761">
    <property type="entry name" value="GDH_Mll4104"/>
    <property type="match status" value="1"/>
</dbReference>
<comment type="caution">
    <text evidence="7">The sequence shown here is derived from an EMBL/GenBank/DDBJ whole genome shotgun (WGS) entry which is preliminary data.</text>
</comment>
<evidence type="ECO:0000313" key="7">
    <source>
        <dbReference type="EMBL" id="MPV86104.1"/>
    </source>
</evidence>
<feature type="domain" description="NAD-glutamate dehydrogenase catalytic" evidence="2">
    <location>
        <begin position="715"/>
        <end position="1208"/>
    </location>
</feature>
<dbReference type="Pfam" id="PF21074">
    <property type="entry name" value="GDH_C"/>
    <property type="match status" value="1"/>
</dbReference>
<dbReference type="InterPro" id="IPR007780">
    <property type="entry name" value="NAD_Glu_DH_bac"/>
</dbReference>
<dbReference type="PANTHER" id="PTHR43403">
    <property type="entry name" value="NAD-SPECIFIC GLUTAMATE DEHYDROGENASE"/>
    <property type="match status" value="1"/>
</dbReference>
<dbReference type="GO" id="GO:0006538">
    <property type="term" value="P:L-glutamate catabolic process"/>
    <property type="evidence" value="ECO:0007669"/>
    <property type="project" value="InterPro"/>
</dbReference>
<dbReference type="RefSeq" id="WP_152810025.1">
    <property type="nucleotide sequence ID" value="NZ_WHNW01000004.1"/>
</dbReference>
<dbReference type="SUPFAM" id="SSF53223">
    <property type="entry name" value="Aminoacid dehydrogenase-like, N-terminal domain"/>
    <property type="match status" value="1"/>
</dbReference>
<dbReference type="SUPFAM" id="SSF51735">
    <property type="entry name" value="NAD(P)-binding Rossmann-fold domains"/>
    <property type="match status" value="1"/>
</dbReference>
<dbReference type="EMBL" id="WHNW01000004">
    <property type="protein sequence ID" value="MPV86104.1"/>
    <property type="molecule type" value="Genomic_DNA"/>
</dbReference>
<evidence type="ECO:0000256" key="1">
    <source>
        <dbReference type="ARBA" id="ARBA00023002"/>
    </source>
</evidence>
<keyword evidence="1" id="KW-0560">Oxidoreductase</keyword>
<evidence type="ECO:0000313" key="8">
    <source>
        <dbReference type="Proteomes" id="UP000471298"/>
    </source>
</evidence>
<dbReference type="InterPro" id="IPR046346">
    <property type="entry name" value="Aminoacid_DH-like_N_sf"/>
</dbReference>
<dbReference type="InterPro" id="IPR049056">
    <property type="entry name" value="NAD_Glu_DH_HM3"/>
</dbReference>
<name>A0A6N7ETG1_9GAMM</name>
<dbReference type="Pfam" id="PF21076">
    <property type="entry name" value="GDH_ACT2"/>
    <property type="match status" value="1"/>
</dbReference>
<evidence type="ECO:0000259" key="4">
    <source>
        <dbReference type="Pfam" id="PF21075"/>
    </source>
</evidence>
<dbReference type="Pfam" id="PF21073">
    <property type="entry name" value="GDH_HM1"/>
    <property type="match status" value="1"/>
</dbReference>
<dbReference type="InterPro" id="IPR048381">
    <property type="entry name" value="GDH_C"/>
</dbReference>
<feature type="domain" description="NAD-glutamate dehydrogenase ACT2" evidence="5">
    <location>
        <begin position="395"/>
        <end position="483"/>
    </location>
</feature>
<feature type="domain" description="NAD-specific glutamate dehydrogenase C-terminal" evidence="3">
    <location>
        <begin position="1252"/>
        <end position="1584"/>
    </location>
</feature>
<feature type="domain" description="NAD-glutamate dehydrogenase ACT3" evidence="6">
    <location>
        <begin position="540"/>
        <end position="617"/>
    </location>
</feature>
<dbReference type="InterPro" id="IPR024727">
    <property type="entry name" value="NAD_Glu_DH_N_ACT1"/>
</dbReference>
<dbReference type="InterPro" id="IPR036291">
    <property type="entry name" value="NAD(P)-bd_dom_sf"/>
</dbReference>
<dbReference type="InterPro" id="IPR049059">
    <property type="entry name" value="NAD_Glu_DH_HM1"/>
</dbReference>
<dbReference type="Gene3D" id="3.40.50.720">
    <property type="entry name" value="NAD(P)-binding Rossmann-like Domain"/>
    <property type="match status" value="1"/>
</dbReference>
<evidence type="ECO:0000259" key="5">
    <source>
        <dbReference type="Pfam" id="PF21076"/>
    </source>
</evidence>
<proteinExistence type="predicted"/>
<dbReference type="GO" id="GO:0004352">
    <property type="term" value="F:glutamate dehydrogenase (NAD+) activity"/>
    <property type="evidence" value="ECO:0007669"/>
    <property type="project" value="InterPro"/>
</dbReference>
<protein>
    <submittedName>
        <fullName evidence="7">NAD-glutamate dehydrogenase</fullName>
    </submittedName>
</protein>
<dbReference type="GO" id="GO:0004069">
    <property type="term" value="F:L-aspartate:2-oxoglutarate aminotransferase activity"/>
    <property type="evidence" value="ECO:0007669"/>
    <property type="project" value="InterPro"/>
</dbReference>
<evidence type="ECO:0000259" key="2">
    <source>
        <dbReference type="Pfam" id="PF05088"/>
    </source>
</evidence>
<feature type="domain" description="NAD-glutamate dehydrogenase N-terminal ACT1" evidence="4">
    <location>
        <begin position="28"/>
        <end position="167"/>
    </location>
</feature>
<dbReference type="Pfam" id="PF21075">
    <property type="entry name" value="GDH_ACT1"/>
    <property type="match status" value="1"/>
</dbReference>
<accession>A0A6N7ETG1</accession>
<dbReference type="InterPro" id="IPR028971">
    <property type="entry name" value="NAD-GDH_cat"/>
</dbReference>
<dbReference type="InParanoid" id="A0A6N7ETG1"/>
<evidence type="ECO:0000259" key="6">
    <source>
        <dbReference type="Pfam" id="PF21077"/>
    </source>
</evidence>
<dbReference type="InterPro" id="IPR049064">
    <property type="entry name" value="NAD_Glu_DH_ACT3"/>
</dbReference>
<keyword evidence="8" id="KW-1185">Reference proteome</keyword>
<dbReference type="PANTHER" id="PTHR43403:SF1">
    <property type="entry name" value="NAD-SPECIFIC GLUTAMATE DEHYDROGENASE"/>
    <property type="match status" value="1"/>
</dbReference>